<feature type="active site" evidence="8">
    <location>
        <position position="84"/>
    </location>
</feature>
<evidence type="ECO:0000256" key="4">
    <source>
        <dbReference type="ARBA" id="ARBA00022801"/>
    </source>
</evidence>
<evidence type="ECO:0000256" key="8">
    <source>
        <dbReference type="PIRSR" id="PIRSR600223-1"/>
    </source>
</evidence>
<dbReference type="InterPro" id="IPR000223">
    <property type="entry name" value="Pept_S26A_signal_pept_1"/>
</dbReference>
<feature type="domain" description="Peptidase S26" evidence="9">
    <location>
        <begin position="101"/>
        <end position="141"/>
    </location>
</feature>
<evidence type="ECO:0000256" key="6">
    <source>
        <dbReference type="ARBA" id="ARBA00023136"/>
    </source>
</evidence>
<dbReference type="PANTHER" id="PTHR12383">
    <property type="entry name" value="PROTEASE FAMILY S26 MITOCHONDRIAL INNER MEMBRANE PROTEASE-RELATED"/>
    <property type="match status" value="1"/>
</dbReference>
<dbReference type="GO" id="GO:0006627">
    <property type="term" value="P:protein processing involved in protein targeting to mitochondrion"/>
    <property type="evidence" value="ECO:0007669"/>
    <property type="project" value="TreeGrafter"/>
</dbReference>
<protein>
    <recommendedName>
        <fullName evidence="9">Peptidase S26 domain-containing protein</fullName>
    </recommendedName>
</protein>
<dbReference type="PANTHER" id="PTHR12383:SF16">
    <property type="entry name" value="MITOCHONDRIAL INNER MEMBRANE PROTEASE SUBUNIT 1"/>
    <property type="match status" value="1"/>
</dbReference>
<keyword evidence="4" id="KW-0378">Hydrolase</keyword>
<gene>
    <name evidence="10" type="ORF">g.1508</name>
</gene>
<evidence type="ECO:0000256" key="2">
    <source>
        <dbReference type="ARBA" id="ARBA00011805"/>
    </source>
</evidence>
<dbReference type="SUPFAM" id="SSF51306">
    <property type="entry name" value="LexA/Signal peptidase"/>
    <property type="match status" value="1"/>
</dbReference>
<evidence type="ECO:0000256" key="3">
    <source>
        <dbReference type="ARBA" id="ARBA00022792"/>
    </source>
</evidence>
<proteinExistence type="inferred from homology"/>
<comment type="subcellular location">
    <subcellularLocation>
        <location evidence="1">Mitochondrion inner membrane</location>
    </subcellularLocation>
</comment>
<dbReference type="GO" id="GO:0004252">
    <property type="term" value="F:serine-type endopeptidase activity"/>
    <property type="evidence" value="ECO:0007669"/>
    <property type="project" value="InterPro"/>
</dbReference>
<keyword evidence="6" id="KW-0472">Membrane</keyword>
<evidence type="ECO:0000259" key="9">
    <source>
        <dbReference type="Pfam" id="PF10502"/>
    </source>
</evidence>
<comment type="similarity">
    <text evidence="7">Belongs to the peptidase S26 family. IMP1 subfamily.</text>
</comment>
<dbReference type="EMBL" id="GEDC01020289">
    <property type="protein sequence ID" value="JAS17009.1"/>
    <property type="molecule type" value="Transcribed_RNA"/>
</dbReference>
<accession>A0A1B6CTZ4</accession>
<dbReference type="Gene3D" id="2.10.109.10">
    <property type="entry name" value="Umud Fragment, subunit A"/>
    <property type="match status" value="1"/>
</dbReference>
<keyword evidence="3" id="KW-0999">Mitochondrion inner membrane</keyword>
<evidence type="ECO:0000256" key="1">
    <source>
        <dbReference type="ARBA" id="ARBA00004273"/>
    </source>
</evidence>
<dbReference type="AlphaFoldDB" id="A0A1B6CTZ4"/>
<comment type="subunit">
    <text evidence="2">Heterodimer of 2 subunits, IMMPL1 and IMMPL2.</text>
</comment>
<name>A0A1B6CTZ4_9HEMI</name>
<dbReference type="GO" id="GO:0006465">
    <property type="term" value="P:signal peptide processing"/>
    <property type="evidence" value="ECO:0007669"/>
    <property type="project" value="InterPro"/>
</dbReference>
<keyword evidence="5" id="KW-0496">Mitochondrion</keyword>
<feature type="active site" evidence="8">
    <location>
        <position position="41"/>
    </location>
</feature>
<evidence type="ECO:0000256" key="5">
    <source>
        <dbReference type="ARBA" id="ARBA00023128"/>
    </source>
</evidence>
<dbReference type="InterPro" id="IPR019533">
    <property type="entry name" value="Peptidase_S26"/>
</dbReference>
<dbReference type="CDD" id="cd06530">
    <property type="entry name" value="S26_SPase_I"/>
    <property type="match status" value="1"/>
</dbReference>
<dbReference type="GO" id="GO:0042720">
    <property type="term" value="C:mitochondrial inner membrane peptidase complex"/>
    <property type="evidence" value="ECO:0007669"/>
    <property type="project" value="TreeGrafter"/>
</dbReference>
<dbReference type="PRINTS" id="PR00727">
    <property type="entry name" value="LEADERPTASE"/>
</dbReference>
<evidence type="ECO:0000256" key="7">
    <source>
        <dbReference type="ARBA" id="ARBA00038445"/>
    </source>
</evidence>
<dbReference type="Pfam" id="PF10502">
    <property type="entry name" value="Peptidase_S26"/>
    <property type="match status" value="2"/>
</dbReference>
<organism evidence="10">
    <name type="scientific">Clastoptera arizonana</name>
    <name type="common">Arizona spittle bug</name>
    <dbReference type="NCBI Taxonomy" id="38151"/>
    <lineage>
        <taxon>Eukaryota</taxon>
        <taxon>Metazoa</taxon>
        <taxon>Ecdysozoa</taxon>
        <taxon>Arthropoda</taxon>
        <taxon>Hexapoda</taxon>
        <taxon>Insecta</taxon>
        <taxon>Pterygota</taxon>
        <taxon>Neoptera</taxon>
        <taxon>Paraneoptera</taxon>
        <taxon>Hemiptera</taxon>
        <taxon>Auchenorrhyncha</taxon>
        <taxon>Cercopoidea</taxon>
        <taxon>Clastopteridae</taxon>
        <taxon>Clastoptera</taxon>
    </lineage>
</organism>
<dbReference type="InterPro" id="IPR036286">
    <property type="entry name" value="LexA/Signal_pep-like_sf"/>
</dbReference>
<sequence>MTYSGYLSKFTGLVIKVIQYACITHCTLEYVGGFVMCSGSSMEPTIYSDDIVISEHITPRMQSIKKGDIVIAIHPQNPRQYICKRITGVPGDQKLSGFSLKTVPRGHVWLEGDNRSNSYDSRSFGAVPQGLIRGRVVCRIWPTNDFKMLTNNRN</sequence>
<evidence type="ECO:0000313" key="10">
    <source>
        <dbReference type="EMBL" id="JAS17009.1"/>
    </source>
</evidence>
<feature type="domain" description="Peptidase S26" evidence="9">
    <location>
        <begin position="17"/>
        <end position="93"/>
    </location>
</feature>
<reference evidence="10" key="1">
    <citation type="submission" date="2015-12" db="EMBL/GenBank/DDBJ databases">
        <title>De novo transcriptome assembly of four potential Pierce s Disease insect vectors from Arizona vineyards.</title>
        <authorList>
            <person name="Tassone E.E."/>
        </authorList>
    </citation>
    <scope>NUCLEOTIDE SEQUENCE</scope>
</reference>
<dbReference type="InterPro" id="IPR052064">
    <property type="entry name" value="Mito_IMP1_subunit"/>
</dbReference>